<dbReference type="EMBL" id="AAXG02000032">
    <property type="protein sequence ID" value="EDM98868.1"/>
    <property type="molecule type" value="Genomic_DNA"/>
</dbReference>
<evidence type="ECO:0000313" key="2">
    <source>
        <dbReference type="Proteomes" id="UP000003639"/>
    </source>
</evidence>
<dbReference type="OrthoDB" id="2087255at2"/>
<dbReference type="RefSeq" id="WP_006574174.1">
    <property type="nucleotide sequence ID" value="NZ_AAXG02000032.1"/>
</dbReference>
<gene>
    <name evidence="1" type="ORF">BACCAP_03671</name>
</gene>
<dbReference type="AlphaFoldDB" id="A6NZL9"/>
<accession>A6NZL9</accession>
<dbReference type="Proteomes" id="UP000003639">
    <property type="component" value="Unassembled WGS sequence"/>
</dbReference>
<organism evidence="1 2">
    <name type="scientific">Pseudoflavonifractor capillosus ATCC 29799</name>
    <dbReference type="NCBI Taxonomy" id="411467"/>
    <lineage>
        <taxon>Bacteria</taxon>
        <taxon>Bacillati</taxon>
        <taxon>Bacillota</taxon>
        <taxon>Clostridia</taxon>
        <taxon>Eubacteriales</taxon>
        <taxon>Oscillospiraceae</taxon>
        <taxon>Pseudoflavonifractor</taxon>
    </lineage>
</organism>
<name>A6NZL9_9FIRM</name>
<protein>
    <submittedName>
        <fullName evidence="1">Uncharacterized protein</fullName>
    </submittedName>
</protein>
<keyword evidence="2" id="KW-1185">Reference proteome</keyword>
<comment type="caution">
    <text evidence="1">The sequence shown here is derived from an EMBL/GenBank/DDBJ whole genome shotgun (WGS) entry which is preliminary data.</text>
</comment>
<evidence type="ECO:0000313" key="1">
    <source>
        <dbReference type="EMBL" id="EDM98868.1"/>
    </source>
</evidence>
<reference evidence="1 2" key="1">
    <citation type="submission" date="2007-04" db="EMBL/GenBank/DDBJ databases">
        <authorList>
            <person name="Fulton L."/>
            <person name="Clifton S."/>
            <person name="Fulton B."/>
            <person name="Xu J."/>
            <person name="Minx P."/>
            <person name="Pepin K.H."/>
            <person name="Johnson M."/>
            <person name="Thiruvilangam P."/>
            <person name="Bhonagiri V."/>
            <person name="Nash W.E."/>
            <person name="Mardis E.R."/>
            <person name="Wilson R.K."/>
        </authorList>
    </citation>
    <scope>NUCLEOTIDE SEQUENCE [LARGE SCALE GENOMIC DNA]</scope>
    <source>
        <strain evidence="1 2">ATCC 29799</strain>
    </source>
</reference>
<reference evidence="1 2" key="2">
    <citation type="submission" date="2007-06" db="EMBL/GenBank/DDBJ databases">
        <title>Draft genome sequence of Pseudoflavonifractor capillosus ATCC 29799.</title>
        <authorList>
            <person name="Sudarsanam P."/>
            <person name="Ley R."/>
            <person name="Guruge J."/>
            <person name="Turnbaugh P.J."/>
            <person name="Mahowald M."/>
            <person name="Liep D."/>
            <person name="Gordon J."/>
        </authorList>
    </citation>
    <scope>NUCLEOTIDE SEQUENCE [LARGE SCALE GENOMIC DNA]</scope>
    <source>
        <strain evidence="1 2">ATCC 29799</strain>
    </source>
</reference>
<sequence>MSKAFFDELHIIDLMAALSQGRQSEYHTPLDIDKIRAAALISQNRHWDI</sequence>
<proteinExistence type="predicted"/>